<keyword evidence="1" id="KW-0472">Membrane</keyword>
<evidence type="ECO:0000313" key="3">
    <source>
        <dbReference type="Proteomes" id="UP001274321"/>
    </source>
</evidence>
<keyword evidence="3" id="KW-1185">Reference proteome</keyword>
<evidence type="ECO:0000313" key="2">
    <source>
        <dbReference type="EMBL" id="MDX6804631.1"/>
    </source>
</evidence>
<sequence>MNREDGRKKLDEAFDALEEEVPQAMRGTIVWLRSPGSRWVRIPVGILCLIAGFFWFLPVVGLEFFPIGLLLIAQDVPFLRGPVGSLTLWLIGKWRDLRFWWAKFRAKN</sequence>
<evidence type="ECO:0008006" key="4">
    <source>
        <dbReference type="Google" id="ProtNLM"/>
    </source>
</evidence>
<name>A0ABU4RPG2_9HYPH</name>
<dbReference type="RefSeq" id="WP_319842756.1">
    <property type="nucleotide sequence ID" value="NZ_JAXAFJ010000001.1"/>
</dbReference>
<accession>A0ABU4RPG2</accession>
<reference evidence="2 3" key="1">
    <citation type="submission" date="2023-11" db="EMBL/GenBank/DDBJ databases">
        <authorList>
            <person name="Bao R."/>
        </authorList>
    </citation>
    <scope>NUCLEOTIDE SEQUENCE [LARGE SCALE GENOMIC DNA]</scope>
    <source>
        <strain evidence="2 3">PJ23</strain>
    </source>
</reference>
<protein>
    <recommendedName>
        <fullName evidence="4">TIGR02611 family protein</fullName>
    </recommendedName>
</protein>
<dbReference type="Proteomes" id="UP001274321">
    <property type="component" value="Unassembled WGS sequence"/>
</dbReference>
<keyword evidence="1" id="KW-1133">Transmembrane helix</keyword>
<proteinExistence type="predicted"/>
<organism evidence="2 3">
    <name type="scientific">Terrihabitans rhizophilus</name>
    <dbReference type="NCBI Taxonomy" id="3092662"/>
    <lineage>
        <taxon>Bacteria</taxon>
        <taxon>Pseudomonadati</taxon>
        <taxon>Pseudomonadota</taxon>
        <taxon>Alphaproteobacteria</taxon>
        <taxon>Hyphomicrobiales</taxon>
        <taxon>Terrihabitans</taxon>
    </lineage>
</organism>
<gene>
    <name evidence="2" type="ORF">SCD90_01025</name>
</gene>
<feature type="transmembrane region" description="Helical" evidence="1">
    <location>
        <begin position="39"/>
        <end position="58"/>
    </location>
</feature>
<comment type="caution">
    <text evidence="2">The sequence shown here is derived from an EMBL/GenBank/DDBJ whole genome shotgun (WGS) entry which is preliminary data.</text>
</comment>
<evidence type="ECO:0000256" key="1">
    <source>
        <dbReference type="SAM" id="Phobius"/>
    </source>
</evidence>
<dbReference type="EMBL" id="JAXAFJ010000001">
    <property type="protein sequence ID" value="MDX6804631.1"/>
    <property type="molecule type" value="Genomic_DNA"/>
</dbReference>
<keyword evidence="1" id="KW-0812">Transmembrane</keyword>